<evidence type="ECO:0000259" key="4">
    <source>
        <dbReference type="SMART" id="SM00822"/>
    </source>
</evidence>
<dbReference type="PRINTS" id="PR00080">
    <property type="entry name" value="SDRFAMILY"/>
</dbReference>
<evidence type="ECO:0000313" key="5">
    <source>
        <dbReference type="EMBL" id="XAY03993.1"/>
    </source>
</evidence>
<dbReference type="SMART" id="SM00822">
    <property type="entry name" value="PKS_KR"/>
    <property type="match status" value="1"/>
</dbReference>
<dbReference type="SUPFAM" id="SSF51735">
    <property type="entry name" value="NAD(P)-binding Rossmann-fold domains"/>
    <property type="match status" value="1"/>
</dbReference>
<dbReference type="PRINTS" id="PR00081">
    <property type="entry name" value="GDHRDH"/>
</dbReference>
<proteinExistence type="inferred from homology"/>
<feature type="domain" description="Ketoreductase" evidence="4">
    <location>
        <begin position="34"/>
        <end position="214"/>
    </location>
</feature>
<dbReference type="PANTHER" id="PTHR43180">
    <property type="entry name" value="3-OXOACYL-(ACYL-CARRIER-PROTEIN) REDUCTASE (AFU_ORTHOLOGUE AFUA_6G11210)"/>
    <property type="match status" value="1"/>
</dbReference>
<dbReference type="CDD" id="cd05233">
    <property type="entry name" value="SDR_c"/>
    <property type="match status" value="1"/>
</dbReference>
<dbReference type="NCBIfam" id="NF004526">
    <property type="entry name" value="PRK05872.1"/>
    <property type="match status" value="1"/>
</dbReference>
<evidence type="ECO:0000256" key="2">
    <source>
        <dbReference type="ARBA" id="ARBA00023002"/>
    </source>
</evidence>
<keyword evidence="2" id="KW-0560">Oxidoreductase</keyword>
<reference evidence="5" key="1">
    <citation type="submission" date="2022-12" db="EMBL/GenBank/DDBJ databases">
        <title>Paraconexibacter alkalitolerans sp. nov. and Baekduia alba sp. nov., isolated from soil and emended description of the genera Paraconexibacter (Chun et al., 2020) and Baekduia (An et al., 2020).</title>
        <authorList>
            <person name="Vieira S."/>
            <person name="Huber K.J."/>
            <person name="Geppert A."/>
            <person name="Wolf J."/>
            <person name="Neumann-Schaal M."/>
            <person name="Muesken M."/>
            <person name="Overmann J."/>
        </authorList>
    </citation>
    <scope>NUCLEOTIDE SEQUENCE</scope>
    <source>
        <strain evidence="5">AEG42_29</strain>
    </source>
</reference>
<gene>
    <name evidence="5" type="ORF">DSM112329_00819</name>
</gene>
<dbReference type="KEGG" id="parq:DSM112329_00819"/>
<dbReference type="Pfam" id="PF00106">
    <property type="entry name" value="adh_short"/>
    <property type="match status" value="1"/>
</dbReference>
<sequence>MTPRIPGVGTLLGAARAAGVPGLSPTPAYDVAGRVALITGAGQGIGLATARALYARGANVVTVDVDATALAAGGFAAGRSLGIAADVRDRDAMAAAVDAAVARFGALDIVVANAGVVPQPATLRTMDPADYDRVIAINQTGVFNTVHPALESVIAARGHVVVVASVAAFAPGLGGSPYMISKAAVEQLGRALRLELAPHGATCGIASFGVVETGMTRSTLDEDPLGAALQAQLPGPLRRRITAEDAGVVIADGIARRAPRTMAPQAWTAWSLLRGVANVVLDDRVARDPAAHAIVRDIEARAAPARAGT</sequence>
<dbReference type="EMBL" id="CP114014">
    <property type="protein sequence ID" value="XAY03993.1"/>
    <property type="molecule type" value="Genomic_DNA"/>
</dbReference>
<dbReference type="InterPro" id="IPR036291">
    <property type="entry name" value="NAD(P)-bd_dom_sf"/>
</dbReference>
<dbReference type="InterPro" id="IPR057326">
    <property type="entry name" value="KR_dom"/>
</dbReference>
<dbReference type="GO" id="GO:0016491">
    <property type="term" value="F:oxidoreductase activity"/>
    <property type="evidence" value="ECO:0007669"/>
    <property type="project" value="UniProtKB-KW"/>
</dbReference>
<accession>A0AAU7AQV9</accession>
<dbReference type="Gene3D" id="3.40.50.720">
    <property type="entry name" value="NAD(P)-binding Rossmann-like Domain"/>
    <property type="match status" value="1"/>
</dbReference>
<evidence type="ECO:0000256" key="1">
    <source>
        <dbReference type="ARBA" id="ARBA00006484"/>
    </source>
</evidence>
<dbReference type="RefSeq" id="WP_354700540.1">
    <property type="nucleotide sequence ID" value="NZ_CP114014.1"/>
</dbReference>
<dbReference type="AlphaFoldDB" id="A0AAU7AQV9"/>
<name>A0AAU7AQV9_9ACTN</name>
<comment type="similarity">
    <text evidence="1 3">Belongs to the short-chain dehydrogenases/reductases (SDR) family.</text>
</comment>
<dbReference type="InterPro" id="IPR002347">
    <property type="entry name" value="SDR_fam"/>
</dbReference>
<organism evidence="5">
    <name type="scientific">Paraconexibacter sp. AEG42_29</name>
    <dbReference type="NCBI Taxonomy" id="2997339"/>
    <lineage>
        <taxon>Bacteria</taxon>
        <taxon>Bacillati</taxon>
        <taxon>Actinomycetota</taxon>
        <taxon>Thermoleophilia</taxon>
        <taxon>Solirubrobacterales</taxon>
        <taxon>Paraconexibacteraceae</taxon>
        <taxon>Paraconexibacter</taxon>
    </lineage>
</organism>
<protein>
    <submittedName>
        <fullName evidence="5">FabG-like 3-oxoacyl-(Acyl-carrier-protein) reductase</fullName>
    </submittedName>
</protein>
<dbReference type="PANTHER" id="PTHR43180:SF3">
    <property type="entry name" value="SHORT CHAIN DEHYDROGENASE MDPC-RELATED"/>
    <property type="match status" value="1"/>
</dbReference>
<evidence type="ECO:0000256" key="3">
    <source>
        <dbReference type="RuleBase" id="RU000363"/>
    </source>
</evidence>